<feature type="compositionally biased region" description="Polar residues" evidence="14">
    <location>
        <begin position="392"/>
        <end position="401"/>
    </location>
</feature>
<evidence type="ECO:0000256" key="14">
    <source>
        <dbReference type="SAM" id="MobiDB-lite"/>
    </source>
</evidence>
<name>A0ABM1EQU9_PRICU</name>
<keyword evidence="16" id="KW-1185">Reference proteome</keyword>
<dbReference type="PANTHER" id="PTHR19332:SF1">
    <property type="entry name" value="PEROXISOMAL MEMBRANE PROTEIN PEX13"/>
    <property type="match status" value="1"/>
</dbReference>
<dbReference type="Pfam" id="PF14604">
    <property type="entry name" value="SH3_9"/>
    <property type="match status" value="1"/>
</dbReference>
<keyword evidence="2 13" id="KW-0728">SH3 domain</keyword>
<dbReference type="Proteomes" id="UP000695022">
    <property type="component" value="Unplaced"/>
</dbReference>
<dbReference type="SMART" id="SM00326">
    <property type="entry name" value="SH3"/>
    <property type="match status" value="1"/>
</dbReference>
<evidence type="ECO:0000256" key="5">
    <source>
        <dbReference type="ARBA" id="ARBA00022927"/>
    </source>
</evidence>
<comment type="subcellular location">
    <subcellularLocation>
        <location evidence="12">Peroxisome membrane</location>
    </subcellularLocation>
</comment>
<evidence type="ECO:0000256" key="2">
    <source>
        <dbReference type="ARBA" id="ARBA00022443"/>
    </source>
</evidence>
<keyword evidence="8" id="KW-0472">Membrane</keyword>
<gene>
    <name evidence="17" type="primary">LOC106814737</name>
</gene>
<dbReference type="RefSeq" id="XP_014674570.1">
    <property type="nucleotide sequence ID" value="XM_014819084.1"/>
</dbReference>
<proteinExistence type="inferred from homology"/>
<dbReference type="InterPro" id="IPR035463">
    <property type="entry name" value="Pex13"/>
</dbReference>
<keyword evidence="7" id="KW-0811">Translocation</keyword>
<evidence type="ECO:0000256" key="9">
    <source>
        <dbReference type="ARBA" id="ARBA00023140"/>
    </source>
</evidence>
<dbReference type="PANTHER" id="PTHR19332">
    <property type="entry name" value="PEROXISOMAL MEMBRANE PROTEIN PEX13"/>
    <property type="match status" value="1"/>
</dbReference>
<keyword evidence="4" id="KW-0812">Transmembrane</keyword>
<organism evidence="16 17">
    <name type="scientific">Priapulus caudatus</name>
    <name type="common">Priapulid worm</name>
    <dbReference type="NCBI Taxonomy" id="37621"/>
    <lineage>
        <taxon>Eukaryota</taxon>
        <taxon>Metazoa</taxon>
        <taxon>Ecdysozoa</taxon>
        <taxon>Scalidophora</taxon>
        <taxon>Priapulida</taxon>
        <taxon>Priapulimorpha</taxon>
        <taxon>Priapulimorphida</taxon>
        <taxon>Priapulidae</taxon>
        <taxon>Priapulus</taxon>
    </lineage>
</organism>
<keyword evidence="9" id="KW-0576">Peroxisome</keyword>
<feature type="region of interest" description="Disordered" evidence="14">
    <location>
        <begin position="32"/>
        <end position="67"/>
    </location>
</feature>
<feature type="region of interest" description="Disordered" evidence="14">
    <location>
        <begin position="347"/>
        <end position="409"/>
    </location>
</feature>
<feature type="compositionally biased region" description="Polar residues" evidence="14">
    <location>
        <begin position="361"/>
        <end position="382"/>
    </location>
</feature>
<dbReference type="InterPro" id="IPR001452">
    <property type="entry name" value="SH3_domain"/>
</dbReference>
<evidence type="ECO:0000256" key="4">
    <source>
        <dbReference type="ARBA" id="ARBA00022692"/>
    </source>
</evidence>
<evidence type="ECO:0000256" key="11">
    <source>
        <dbReference type="ARBA" id="ARBA00034535"/>
    </source>
</evidence>
<evidence type="ECO:0000256" key="3">
    <source>
        <dbReference type="ARBA" id="ARBA00022448"/>
    </source>
</evidence>
<evidence type="ECO:0000313" key="16">
    <source>
        <dbReference type="Proteomes" id="UP000695022"/>
    </source>
</evidence>
<evidence type="ECO:0000256" key="12">
    <source>
        <dbReference type="ARBA" id="ARBA00046271"/>
    </source>
</evidence>
<dbReference type="SUPFAM" id="SSF50044">
    <property type="entry name" value="SH3-domain"/>
    <property type="match status" value="1"/>
</dbReference>
<evidence type="ECO:0000256" key="10">
    <source>
        <dbReference type="ARBA" id="ARBA00029693"/>
    </source>
</evidence>
<evidence type="ECO:0000256" key="8">
    <source>
        <dbReference type="ARBA" id="ARBA00023136"/>
    </source>
</evidence>
<reference evidence="17" key="1">
    <citation type="submission" date="2025-08" db="UniProtKB">
        <authorList>
            <consortium name="RefSeq"/>
        </authorList>
    </citation>
    <scope>IDENTIFICATION</scope>
</reference>
<evidence type="ECO:0000256" key="1">
    <source>
        <dbReference type="ARBA" id="ARBA00006033"/>
    </source>
</evidence>
<evidence type="ECO:0000259" key="15">
    <source>
        <dbReference type="PROSITE" id="PS50002"/>
    </source>
</evidence>
<dbReference type="InterPro" id="IPR007223">
    <property type="entry name" value="Peroxin-13_N"/>
</dbReference>
<dbReference type="PROSITE" id="PS50002">
    <property type="entry name" value="SH3"/>
    <property type="match status" value="1"/>
</dbReference>
<feature type="domain" description="SH3" evidence="15">
    <location>
        <begin position="278"/>
        <end position="342"/>
    </location>
</feature>
<sequence length="440" mass="47015">MKPWEKASYANLQSAGHLPKYSSINPPVINPHGPAVRNYSATTLGDTGGGGGYRPPPVPLRPLQQQANNYGYSPGYGGFSPLGNHGGYGNMYNGGMIGGVGGIYNGTYGGYGRPAFGNQEESSFVRIAEDSSRNAFQSIESIVHTVGSVSMMLESTYNALYSSFRAVLGVADHFSRLKNHMTQILSALALVKTLKWVVRQVLVLLRLRQSGLPEDAWAEAAETAGVAYHGDGNAKGKSTWPILLFFSVVLGGPWIIWRLLKSMMESESADSNEWADGGDHFVALAEYDFTTAQEGELTFRAGQHITVAPKEMQPKVRGWLLASMDGKKIGLIPANYVKVLGKRKGRKNQQSAGVAGERQLTAPTATVADQQVGTSPQTSSTVDMDDIFENPSPESEQSGNGSAPLPAPTVLNTTLEGIADASTVSLAADILDSKEKELTS</sequence>
<evidence type="ECO:0000256" key="7">
    <source>
        <dbReference type="ARBA" id="ARBA00023010"/>
    </source>
</evidence>
<dbReference type="Gene3D" id="2.30.30.40">
    <property type="entry name" value="SH3 Domains"/>
    <property type="match status" value="1"/>
</dbReference>
<dbReference type="Pfam" id="PF04088">
    <property type="entry name" value="Peroxin-13_N"/>
    <property type="match status" value="1"/>
</dbReference>
<comment type="similarity">
    <text evidence="1">Belongs to the peroxin-13 family.</text>
</comment>
<accession>A0ABM1EQU9</accession>
<protein>
    <recommendedName>
        <fullName evidence="11">Peroxisomal membrane protein PEX13</fullName>
    </recommendedName>
    <alternativeName>
        <fullName evidence="10">Peroxin-13</fullName>
    </alternativeName>
</protein>
<keyword evidence="5" id="KW-0653">Protein transport</keyword>
<evidence type="ECO:0000313" key="17">
    <source>
        <dbReference type="RefSeq" id="XP_014674570.1"/>
    </source>
</evidence>
<dbReference type="InterPro" id="IPR036028">
    <property type="entry name" value="SH3-like_dom_sf"/>
</dbReference>
<dbReference type="GeneID" id="106814737"/>
<dbReference type="CDD" id="cd11864">
    <property type="entry name" value="SH3_PEX13_eumet"/>
    <property type="match status" value="1"/>
</dbReference>
<keyword evidence="3" id="KW-0813">Transport</keyword>
<evidence type="ECO:0000256" key="6">
    <source>
        <dbReference type="ARBA" id="ARBA00022989"/>
    </source>
</evidence>
<keyword evidence="6" id="KW-1133">Transmembrane helix</keyword>
<evidence type="ECO:0000256" key="13">
    <source>
        <dbReference type="PROSITE-ProRule" id="PRU00192"/>
    </source>
</evidence>